<proteinExistence type="predicted"/>
<evidence type="ECO:0000256" key="11">
    <source>
        <dbReference type="SAM" id="SignalP"/>
    </source>
</evidence>
<dbReference type="SUPFAM" id="SSF52058">
    <property type="entry name" value="L domain-like"/>
    <property type="match status" value="1"/>
</dbReference>
<dbReference type="OMA" id="HEQEAVY"/>
<evidence type="ECO:0000256" key="9">
    <source>
        <dbReference type="SAM" id="MobiDB-lite"/>
    </source>
</evidence>
<feature type="chain" id="PRO_5006864942" description="Disease resistance R13L4/SHOC-2-like LRR domain-containing protein" evidence="11">
    <location>
        <begin position="22"/>
        <end position="505"/>
    </location>
</feature>
<dbReference type="GO" id="GO:0009791">
    <property type="term" value="P:post-embryonic development"/>
    <property type="evidence" value="ECO:0007669"/>
    <property type="project" value="UniProtKB-ARBA"/>
</dbReference>
<dbReference type="Pfam" id="PF00560">
    <property type="entry name" value="LRR_1"/>
    <property type="match status" value="1"/>
</dbReference>
<feature type="region of interest" description="Disordered" evidence="9">
    <location>
        <begin position="275"/>
        <end position="324"/>
    </location>
</feature>
<keyword evidence="7 10" id="KW-0472">Membrane</keyword>
<feature type="signal peptide" evidence="11">
    <location>
        <begin position="1"/>
        <end position="21"/>
    </location>
</feature>
<evidence type="ECO:0000256" key="3">
    <source>
        <dbReference type="ARBA" id="ARBA00022692"/>
    </source>
</evidence>
<evidence type="ECO:0000259" key="12">
    <source>
        <dbReference type="Pfam" id="PF23598"/>
    </source>
</evidence>
<dbReference type="SMART" id="SM00369">
    <property type="entry name" value="LRR_TYP"/>
    <property type="match status" value="4"/>
</dbReference>
<dbReference type="InterPro" id="IPR055414">
    <property type="entry name" value="LRR_R13L4/SHOC2-like"/>
</dbReference>
<feature type="domain" description="Disease resistance R13L4/SHOC-2-like LRR" evidence="12">
    <location>
        <begin position="75"/>
        <end position="212"/>
    </location>
</feature>
<evidence type="ECO:0000313" key="14">
    <source>
        <dbReference type="Proteomes" id="UP000054558"/>
    </source>
</evidence>
<evidence type="ECO:0000256" key="6">
    <source>
        <dbReference type="ARBA" id="ARBA00022989"/>
    </source>
</evidence>
<evidence type="ECO:0000256" key="7">
    <source>
        <dbReference type="ARBA" id="ARBA00023136"/>
    </source>
</evidence>
<organism evidence="13 14">
    <name type="scientific">Klebsormidium nitens</name>
    <name type="common">Green alga</name>
    <name type="synonym">Ulothrix nitens</name>
    <dbReference type="NCBI Taxonomy" id="105231"/>
    <lineage>
        <taxon>Eukaryota</taxon>
        <taxon>Viridiplantae</taxon>
        <taxon>Streptophyta</taxon>
        <taxon>Klebsormidiophyceae</taxon>
        <taxon>Klebsormidiales</taxon>
        <taxon>Klebsormidiaceae</taxon>
        <taxon>Klebsormidium</taxon>
    </lineage>
</organism>
<dbReference type="STRING" id="105231.A0A0U9HI72"/>
<keyword evidence="4 11" id="KW-0732">Signal</keyword>
<dbReference type="PANTHER" id="PTHR48060">
    <property type="entry name" value="DNA DAMAGE-REPAIR/TOLERATION PROTEIN DRT100"/>
    <property type="match status" value="1"/>
</dbReference>
<comment type="subcellular location">
    <subcellularLocation>
        <location evidence="1">Membrane</location>
        <topology evidence="1">Single-pass membrane protein</topology>
    </subcellularLocation>
</comment>
<reference evidence="13 14" key="1">
    <citation type="journal article" date="2014" name="Nat. Commun.">
        <title>Klebsormidium flaccidum genome reveals primary factors for plant terrestrial adaptation.</title>
        <authorList>
            <person name="Hori K."/>
            <person name="Maruyama F."/>
            <person name="Fujisawa T."/>
            <person name="Togashi T."/>
            <person name="Yamamoto N."/>
            <person name="Seo M."/>
            <person name="Sato S."/>
            <person name="Yamada T."/>
            <person name="Mori H."/>
            <person name="Tajima N."/>
            <person name="Moriyama T."/>
            <person name="Ikeuchi M."/>
            <person name="Watanabe M."/>
            <person name="Wada H."/>
            <person name="Kobayashi K."/>
            <person name="Saito M."/>
            <person name="Masuda T."/>
            <person name="Sasaki-Sekimoto Y."/>
            <person name="Mashiguchi K."/>
            <person name="Awai K."/>
            <person name="Shimojima M."/>
            <person name="Masuda S."/>
            <person name="Iwai M."/>
            <person name="Nobusawa T."/>
            <person name="Narise T."/>
            <person name="Kondo S."/>
            <person name="Saito H."/>
            <person name="Sato R."/>
            <person name="Murakawa M."/>
            <person name="Ihara Y."/>
            <person name="Oshima-Yamada Y."/>
            <person name="Ohtaka K."/>
            <person name="Satoh M."/>
            <person name="Sonobe K."/>
            <person name="Ishii M."/>
            <person name="Ohtani R."/>
            <person name="Kanamori-Sato M."/>
            <person name="Honoki R."/>
            <person name="Miyazaki D."/>
            <person name="Mochizuki H."/>
            <person name="Umetsu J."/>
            <person name="Higashi K."/>
            <person name="Shibata D."/>
            <person name="Kamiya Y."/>
            <person name="Sato N."/>
            <person name="Nakamura Y."/>
            <person name="Tabata S."/>
            <person name="Ida S."/>
            <person name="Kurokawa K."/>
            <person name="Ohta H."/>
        </authorList>
    </citation>
    <scope>NUCLEOTIDE SEQUENCE [LARGE SCALE GENOMIC DNA]</scope>
    <source>
        <strain evidence="13 14">NIES-2285</strain>
    </source>
</reference>
<dbReference type="InterPro" id="IPR053211">
    <property type="entry name" value="DNA_repair-toleration"/>
</dbReference>
<protein>
    <recommendedName>
        <fullName evidence="12">Disease resistance R13L4/SHOC-2-like LRR domain-containing protein</fullName>
    </recommendedName>
</protein>
<dbReference type="GO" id="GO:0006952">
    <property type="term" value="P:defense response"/>
    <property type="evidence" value="ECO:0007669"/>
    <property type="project" value="UniProtKB-ARBA"/>
</dbReference>
<keyword evidence="6 10" id="KW-1133">Transmembrane helix</keyword>
<dbReference type="InterPro" id="IPR003591">
    <property type="entry name" value="Leu-rich_rpt_typical-subtyp"/>
</dbReference>
<keyword evidence="3 10" id="KW-0812">Transmembrane</keyword>
<dbReference type="GO" id="GO:0051707">
    <property type="term" value="P:response to other organism"/>
    <property type="evidence" value="ECO:0007669"/>
    <property type="project" value="UniProtKB-ARBA"/>
</dbReference>
<evidence type="ECO:0000256" key="5">
    <source>
        <dbReference type="ARBA" id="ARBA00022737"/>
    </source>
</evidence>
<evidence type="ECO:0000256" key="8">
    <source>
        <dbReference type="ARBA" id="ARBA00023180"/>
    </source>
</evidence>
<accession>A0A0U9HI72</accession>
<dbReference type="FunFam" id="3.80.10.10:FF:000453">
    <property type="entry name" value="Leucine-rich receptor-like protein kinase family protein"/>
    <property type="match status" value="1"/>
</dbReference>
<dbReference type="Gene3D" id="3.80.10.10">
    <property type="entry name" value="Ribonuclease Inhibitor"/>
    <property type="match status" value="2"/>
</dbReference>
<name>A0A0U9HI72_KLENI</name>
<dbReference type="InterPro" id="IPR001611">
    <property type="entry name" value="Leu-rich_rpt"/>
</dbReference>
<dbReference type="InterPro" id="IPR032675">
    <property type="entry name" value="LRR_dom_sf"/>
</dbReference>
<sequence length="505" mass="54090">MRRTQSVGLLWLLTAVGVARAVVLPLEAFQVDGTHLTLKAGVSPGSLPPEIGTWSNLTRIELVGRGLFGAIPPALGNLTQLQYLDLSHNSLIGPIPAEIGKLDNLVSLNLSYNAIADPIPPQLGTLGALAWLNLFANRITGVIPSELGNLTNLQYLSLATNNLTGPIPAELGKLSKLSQLFLYENHLTGSVITELGNLPNLVTLSLSNNSLSGLIPSSLGNYRLSTVLLSNNSLTGVIPSTLVTRLKNNATYVCLYIKRGNPDLIFEPASGLQCPSTPPPVTSSSPPTGILSTPAPSPGVSGPPPSLVPGPPPPSPTQVNPRQPEDLGRLLGLALALPTGLLSFGLTVAFFVVEVRKHRRAKQAIVRSTISLCHTGARHTLASGTTHEITQPLDRPKNMGDREFDEDLTTILNQVLQTLEAWPQCLGFRGDPTEAVWSPNFKKFEHYVLFRALVDADSRYGPMGLLGVWDTNRGSPEALGEIVGTIREYLDAHLHETWTGSVDRL</sequence>
<keyword evidence="5" id="KW-0677">Repeat</keyword>
<dbReference type="OrthoDB" id="406235at2759"/>
<dbReference type="PRINTS" id="PR00019">
    <property type="entry name" value="LEURICHRPT"/>
</dbReference>
<keyword evidence="14" id="KW-1185">Reference proteome</keyword>
<gene>
    <name evidence="13" type="ORF">KFL_000540090</name>
</gene>
<evidence type="ECO:0000256" key="10">
    <source>
        <dbReference type="SAM" id="Phobius"/>
    </source>
</evidence>
<feature type="transmembrane region" description="Helical" evidence="10">
    <location>
        <begin position="330"/>
        <end position="353"/>
    </location>
</feature>
<dbReference type="FunFam" id="3.80.10.10:FF:000041">
    <property type="entry name" value="LRR receptor-like serine/threonine-protein kinase ERECTA"/>
    <property type="match status" value="1"/>
</dbReference>
<keyword evidence="2" id="KW-0433">Leucine-rich repeat</keyword>
<feature type="compositionally biased region" description="Pro residues" evidence="9">
    <location>
        <begin position="295"/>
        <end position="316"/>
    </location>
</feature>
<keyword evidence="8" id="KW-0325">Glycoprotein</keyword>
<dbReference type="Pfam" id="PF23598">
    <property type="entry name" value="LRR_14"/>
    <property type="match status" value="1"/>
</dbReference>
<dbReference type="Proteomes" id="UP000054558">
    <property type="component" value="Unassembled WGS sequence"/>
</dbReference>
<evidence type="ECO:0000313" key="13">
    <source>
        <dbReference type="EMBL" id="GAQ80432.1"/>
    </source>
</evidence>
<dbReference type="EMBL" id="DF237003">
    <property type="protein sequence ID" value="GAQ80432.1"/>
    <property type="molecule type" value="Genomic_DNA"/>
</dbReference>
<dbReference type="AlphaFoldDB" id="A0A0U9HI72"/>
<evidence type="ECO:0000256" key="1">
    <source>
        <dbReference type="ARBA" id="ARBA00004167"/>
    </source>
</evidence>
<evidence type="ECO:0000256" key="2">
    <source>
        <dbReference type="ARBA" id="ARBA00022614"/>
    </source>
</evidence>
<dbReference type="PANTHER" id="PTHR48060:SF21">
    <property type="entry name" value="L DOMAIN-LIKE PROTEIN"/>
    <property type="match status" value="1"/>
</dbReference>
<dbReference type="GO" id="GO:0016020">
    <property type="term" value="C:membrane"/>
    <property type="evidence" value="ECO:0007669"/>
    <property type="project" value="UniProtKB-SubCell"/>
</dbReference>
<evidence type="ECO:0000256" key="4">
    <source>
        <dbReference type="ARBA" id="ARBA00022729"/>
    </source>
</evidence>